<feature type="chain" id="PRO_5026872578" evidence="1">
    <location>
        <begin position="23"/>
        <end position="444"/>
    </location>
</feature>
<dbReference type="Gene3D" id="2.60.40.1260">
    <property type="entry name" value="Lamin Tail domain"/>
    <property type="match status" value="1"/>
</dbReference>
<dbReference type="PROSITE" id="PS51841">
    <property type="entry name" value="LTD"/>
    <property type="match status" value="1"/>
</dbReference>
<evidence type="ECO:0000313" key="3">
    <source>
        <dbReference type="EMBL" id="NER14468.1"/>
    </source>
</evidence>
<evidence type="ECO:0000259" key="2">
    <source>
        <dbReference type="PROSITE" id="PS51841"/>
    </source>
</evidence>
<feature type="signal peptide" evidence="1">
    <location>
        <begin position="1"/>
        <end position="22"/>
    </location>
</feature>
<proteinExistence type="predicted"/>
<dbReference type="Proteomes" id="UP000468581">
    <property type="component" value="Unassembled WGS sequence"/>
</dbReference>
<dbReference type="Pfam" id="PF18942">
    <property type="entry name" value="DUF5689"/>
    <property type="match status" value="1"/>
</dbReference>
<dbReference type="InterPro" id="IPR001322">
    <property type="entry name" value="Lamin_tail_dom"/>
</dbReference>
<dbReference type="EMBL" id="JAABOO010000003">
    <property type="protein sequence ID" value="NER14468.1"/>
    <property type="molecule type" value="Genomic_DNA"/>
</dbReference>
<evidence type="ECO:0000256" key="1">
    <source>
        <dbReference type="SAM" id="SignalP"/>
    </source>
</evidence>
<evidence type="ECO:0000313" key="4">
    <source>
        <dbReference type="Proteomes" id="UP000468581"/>
    </source>
</evidence>
<sequence>MCIKHTAIWMLFLAVIFGCVQNNDFDTPDAICLEKGLVPNATFAQVKELYNGEVVRIRKEMIIEAYVISSDKSGNFYGSLHFQDAPQDPDEGFQIDLDMRSTHLFYPPGTKLFIKLKGLYLGKTRDVFKLGGVFTNPGGNLSVGRLPSAKIRSHVFVSCASPEIIIPQTRTIASLNDSLINTLIRLDGVQFKDTKGFYAEDHSITNCDLSLPLEGSPYADFATKPVNPLNGSLTGIVLPFKDGYLLRIRDTNDVVFDNEYRICAVNKTENVFFSELADPDNNPGARFIELYNSEEVDLDLQNWQIRRYTNNSPEVSSTLDLSGHKIKADETFVIAANAEEFESVFGFAPDLHGGANGPAGSNGDDNLELVDPDGKVIDVFGRIGENGSGTDHEFEDGKAVRKPEIVKGNSIYTFKEWIIYNDEGKAGTIRAPQNAPEDFNPGIR</sequence>
<dbReference type="PROSITE" id="PS51257">
    <property type="entry name" value="PROKAR_LIPOPROTEIN"/>
    <property type="match status" value="1"/>
</dbReference>
<gene>
    <name evidence="3" type="ORF">GWK08_13525</name>
</gene>
<keyword evidence="1" id="KW-0732">Signal</keyword>
<dbReference type="InterPro" id="IPR036415">
    <property type="entry name" value="Lamin_tail_dom_sf"/>
</dbReference>
<name>A0A6P0UR35_9FLAO</name>
<organism evidence="3 4">
    <name type="scientific">Leptobacterium flavescens</name>
    <dbReference type="NCBI Taxonomy" id="472055"/>
    <lineage>
        <taxon>Bacteria</taxon>
        <taxon>Pseudomonadati</taxon>
        <taxon>Bacteroidota</taxon>
        <taxon>Flavobacteriia</taxon>
        <taxon>Flavobacteriales</taxon>
        <taxon>Flavobacteriaceae</taxon>
        <taxon>Leptobacterium</taxon>
    </lineage>
</organism>
<keyword evidence="4" id="KW-1185">Reference proteome</keyword>
<dbReference type="InterPro" id="IPR043744">
    <property type="entry name" value="DUF5689"/>
</dbReference>
<comment type="caution">
    <text evidence="3">The sequence shown here is derived from an EMBL/GenBank/DDBJ whole genome shotgun (WGS) entry which is preliminary data.</text>
</comment>
<dbReference type="AlphaFoldDB" id="A0A6P0UR35"/>
<dbReference type="RefSeq" id="WP_163607758.1">
    <property type="nucleotide sequence ID" value="NZ_JAABOO010000003.1"/>
</dbReference>
<feature type="domain" description="LTD" evidence="2">
    <location>
        <begin position="258"/>
        <end position="384"/>
    </location>
</feature>
<accession>A0A6P0UR35</accession>
<reference evidence="3 4" key="1">
    <citation type="submission" date="2020-01" db="EMBL/GenBank/DDBJ databases">
        <title>Leptobacterium flavescens.</title>
        <authorList>
            <person name="Wang G."/>
        </authorList>
    </citation>
    <scope>NUCLEOTIDE SEQUENCE [LARGE SCALE GENOMIC DNA]</scope>
    <source>
        <strain evidence="3 4">KCTC 22160</strain>
    </source>
</reference>
<dbReference type="Pfam" id="PF00932">
    <property type="entry name" value="LTD"/>
    <property type="match status" value="1"/>
</dbReference>
<dbReference type="SUPFAM" id="SSF74853">
    <property type="entry name" value="Lamin A/C globular tail domain"/>
    <property type="match status" value="1"/>
</dbReference>
<protein>
    <submittedName>
        <fullName evidence="3">Lamin tail domain-containing protein</fullName>
    </submittedName>
</protein>